<organism evidence="2 3">
    <name type="scientific">Mycena belliarum</name>
    <dbReference type="NCBI Taxonomy" id="1033014"/>
    <lineage>
        <taxon>Eukaryota</taxon>
        <taxon>Fungi</taxon>
        <taxon>Dikarya</taxon>
        <taxon>Basidiomycota</taxon>
        <taxon>Agaricomycotina</taxon>
        <taxon>Agaricomycetes</taxon>
        <taxon>Agaricomycetidae</taxon>
        <taxon>Agaricales</taxon>
        <taxon>Marasmiineae</taxon>
        <taxon>Mycenaceae</taxon>
        <taxon>Mycena</taxon>
    </lineage>
</organism>
<dbReference type="AlphaFoldDB" id="A0AAD6XHV4"/>
<feature type="compositionally biased region" description="Basic and acidic residues" evidence="1">
    <location>
        <begin position="195"/>
        <end position="225"/>
    </location>
</feature>
<gene>
    <name evidence="2" type="ORF">B0H15DRAFT_804274</name>
</gene>
<accession>A0AAD6XHV4</accession>
<reference evidence="2" key="1">
    <citation type="submission" date="2023-03" db="EMBL/GenBank/DDBJ databases">
        <title>Massive genome expansion in bonnet fungi (Mycena s.s.) driven by repeated elements and novel gene families across ecological guilds.</title>
        <authorList>
            <consortium name="Lawrence Berkeley National Laboratory"/>
            <person name="Harder C.B."/>
            <person name="Miyauchi S."/>
            <person name="Viragh M."/>
            <person name="Kuo A."/>
            <person name="Thoen E."/>
            <person name="Andreopoulos B."/>
            <person name="Lu D."/>
            <person name="Skrede I."/>
            <person name="Drula E."/>
            <person name="Henrissat B."/>
            <person name="Morin E."/>
            <person name="Kohler A."/>
            <person name="Barry K."/>
            <person name="LaButti K."/>
            <person name="Morin E."/>
            <person name="Salamov A."/>
            <person name="Lipzen A."/>
            <person name="Mereny Z."/>
            <person name="Hegedus B."/>
            <person name="Baldrian P."/>
            <person name="Stursova M."/>
            <person name="Weitz H."/>
            <person name="Taylor A."/>
            <person name="Grigoriev I.V."/>
            <person name="Nagy L.G."/>
            <person name="Martin F."/>
            <person name="Kauserud H."/>
        </authorList>
    </citation>
    <scope>NUCLEOTIDE SEQUENCE</scope>
    <source>
        <strain evidence="2">CBHHK173m</strain>
    </source>
</reference>
<dbReference type="EMBL" id="JARJCN010000057">
    <property type="protein sequence ID" value="KAJ7080031.1"/>
    <property type="molecule type" value="Genomic_DNA"/>
</dbReference>
<evidence type="ECO:0000256" key="1">
    <source>
        <dbReference type="SAM" id="MobiDB-lite"/>
    </source>
</evidence>
<evidence type="ECO:0000313" key="2">
    <source>
        <dbReference type="EMBL" id="KAJ7080031.1"/>
    </source>
</evidence>
<sequence>MGKNGQAANAPRATRGAKNNGGSAGFATDGDAYVAPPGKKVLPPREPNPTREKRNPDPAKPDQPRSKRTTAQVAEETTRKALMVVKLQQLEAIRISMLAEIELNEEDDEAEQEAANVTNLADIVMMPTADFAALGAPPSPHPSDGDQMSIDTFHITLADLDKDYETLVEDKKKQDALDLHAKVMKGGPTKKKKGETRAAVDEAKAELKQSRKRKSDEGVDANEKAKKPKPLFPTGLSTNWRETVPTTVDLGKAKTASVVADSSGYLGGLTDLDAQAVAPAVVKGNRKVVEILTDSDESESDVDSIKSLIRPTPRPKVKKLPAIKVERENQSTPVRRLDLSKIAKKVKGAPSTLITGAGNPVPGGGSGGGGGGVAFVTGVPAFAQARWVQHFLPTVHAAIGALANPWDLPGGDVKFIQDVFSQVYYDSDYRVTLGCPVYQKTKDRINDKRSYFGRRAQAVIDIYMQGEEFLGKPKKVARYAKYALRDDGPSIWGIPAPAGIKKGEPGYTNPDDIFTSEHVVNVYAPYLKAAAGTVYNYGYARGALAMTLTGLERGWMKYLTGVKVDDGSQFSRDQVSVLVAEYYKSVDSLTPRRWKLILRKCAEKNQADVAMPLSASSMEPHRGALFTPSSPAAGSDDE</sequence>
<evidence type="ECO:0000313" key="3">
    <source>
        <dbReference type="Proteomes" id="UP001222325"/>
    </source>
</evidence>
<feature type="region of interest" description="Disordered" evidence="1">
    <location>
        <begin position="1"/>
        <end position="75"/>
    </location>
</feature>
<name>A0AAD6XHV4_9AGAR</name>
<feature type="compositionally biased region" description="Basic and acidic residues" evidence="1">
    <location>
        <begin position="48"/>
        <end position="65"/>
    </location>
</feature>
<comment type="caution">
    <text evidence="2">The sequence shown here is derived from an EMBL/GenBank/DDBJ whole genome shotgun (WGS) entry which is preliminary data.</text>
</comment>
<feature type="region of interest" description="Disordered" evidence="1">
    <location>
        <begin position="184"/>
        <end position="239"/>
    </location>
</feature>
<protein>
    <submittedName>
        <fullName evidence="2">Uncharacterized protein</fullName>
    </submittedName>
</protein>
<feature type="region of interest" description="Disordered" evidence="1">
    <location>
        <begin position="619"/>
        <end position="638"/>
    </location>
</feature>
<keyword evidence="3" id="KW-1185">Reference proteome</keyword>
<dbReference type="Proteomes" id="UP001222325">
    <property type="component" value="Unassembled WGS sequence"/>
</dbReference>
<proteinExistence type="predicted"/>